<name>A0A6J4QRA6_9ACTN</name>
<dbReference type="AlphaFoldDB" id="A0A6J4QRA6"/>
<protein>
    <submittedName>
        <fullName evidence="1">Uncharacterized protein</fullName>
    </submittedName>
</protein>
<gene>
    <name evidence="1" type="ORF">AVDCRST_MAG14-1140</name>
</gene>
<organism evidence="1">
    <name type="scientific">uncultured Rubrobacteraceae bacterium</name>
    <dbReference type="NCBI Taxonomy" id="349277"/>
    <lineage>
        <taxon>Bacteria</taxon>
        <taxon>Bacillati</taxon>
        <taxon>Actinomycetota</taxon>
        <taxon>Rubrobacteria</taxon>
        <taxon>Rubrobacterales</taxon>
        <taxon>Rubrobacteraceae</taxon>
        <taxon>environmental samples</taxon>
    </lineage>
</organism>
<dbReference type="EMBL" id="CADCVG010000048">
    <property type="protein sequence ID" value="CAA9452716.1"/>
    <property type="molecule type" value="Genomic_DNA"/>
</dbReference>
<proteinExistence type="predicted"/>
<accession>A0A6J4QRA6</accession>
<evidence type="ECO:0000313" key="1">
    <source>
        <dbReference type="EMBL" id="CAA9452716.1"/>
    </source>
</evidence>
<reference evidence="1" key="1">
    <citation type="submission" date="2020-02" db="EMBL/GenBank/DDBJ databases">
        <authorList>
            <person name="Meier V. D."/>
        </authorList>
    </citation>
    <scope>NUCLEOTIDE SEQUENCE</scope>
    <source>
        <strain evidence="1">AVDCRST_MAG14</strain>
    </source>
</reference>
<sequence length="53" mass="6060">MRRFRRCFKYFCEGGPGAPPWRPLLVSATDDTMYADLQAVKKESLPTPEELAL</sequence>